<dbReference type="InterPro" id="IPR019554">
    <property type="entry name" value="Soluble_ligand-bd"/>
</dbReference>
<dbReference type="InterPro" id="IPR010208">
    <property type="entry name" value="Ion_transpt_RnfC/RsxC"/>
</dbReference>
<dbReference type="AlphaFoldDB" id="A0A317MUC5"/>
<sequence length="802" mass="83892">MSVLNTITRLWRFHGGLHVPEHKAESNSAAIEALPLPAQLVLPLQQHIGAAARACVRVGERVHKGDALARADGYISAALHAPTSGTVVAIEPRPVAHPSGIPVLSVVLESDGRDEWGPNSLPTPIEDYLRLDPAYLRERVREAGIVGLGGAAFPTAVKLNAEGAIRVLVLNAAECEPYITCDDRLMRERAHAVIGGLLLMRRALGVKDCIIGIEDNKPEAAAALQAALEQFADDAEDVLLQQIPTLYPSGSEQQLIRVLTGVEIGRSRRPVDSGILCQNVATAAAVHDAVTEGRPLISRVVTVTGSGISTPRNLEVLIGTPLSALIEYCGGYTPRAARLIIGGPMMGLALPGDDLPITKGMNCVLVAGADDVSAPEESMPCIRCGECMNACPANLLPQQMYWHARAREFDKAQQVNLFDCIECGCCAAVCPSHLPLVQYYRFAKTEIWAAEREKKKAEQARARHEFHLYRLEREEAEKAARLQAKKSAAQQRGHEAETPAADPKQAAIAAALARAQAKKAAAKAEATAGESSNELSPEQLEKLAAARARAEAKRLAATQTAGEAANDATAALSPEQLEKLAAARARAEAKKAASAPAQANADAAPALSPEQLEKLAAARARAEAKKAASAPAQANADAAPALSPEQLEKLAAARARAEAKKAASAPAQANADAAPALTPEQLEKLAAARARAEAKKAASAPAQANADAAPALSPEQIEKLTAARVRTEAKKAAQEALAAATAAVAALDADAQEEAPTASPAAEATPAPLTEEQLARLAAARARAEAKKAAQSGKPASSDQEQ</sequence>
<evidence type="ECO:0000256" key="9">
    <source>
        <dbReference type="SAM" id="MobiDB-lite"/>
    </source>
</evidence>
<feature type="binding site" evidence="8">
    <location>
        <position position="420"/>
    </location>
    <ligand>
        <name>[4Fe-4S] cluster</name>
        <dbReference type="ChEBI" id="CHEBI:49883"/>
        <label>2</label>
    </ligand>
</feature>
<feature type="binding site" evidence="8">
    <location>
        <position position="381"/>
    </location>
    <ligand>
        <name>[4Fe-4S] cluster</name>
        <dbReference type="ChEBI" id="CHEBI:49883"/>
        <label>1</label>
    </ligand>
</feature>
<feature type="binding site" evidence="8">
    <location>
        <position position="426"/>
    </location>
    <ligand>
        <name>[4Fe-4S] cluster</name>
        <dbReference type="ChEBI" id="CHEBI:49883"/>
        <label>2</label>
    </ligand>
</feature>
<comment type="subunit">
    <text evidence="8">The complex is composed of six subunits: RnfA, RnfB, RnfC, RnfD, RnfE and RnfG.</text>
</comment>
<keyword evidence="3 8" id="KW-0479">Metal-binding</keyword>
<dbReference type="Gene3D" id="3.40.50.11540">
    <property type="entry name" value="NADH-ubiquinone oxidoreductase 51kDa subunit"/>
    <property type="match status" value="1"/>
</dbReference>
<dbReference type="GO" id="GO:0046872">
    <property type="term" value="F:metal ion binding"/>
    <property type="evidence" value="ECO:0007669"/>
    <property type="project" value="UniProtKB-KW"/>
</dbReference>
<comment type="caution">
    <text evidence="11">The sequence shown here is derived from an EMBL/GenBank/DDBJ whole genome shotgun (WGS) entry which is preliminary data.</text>
</comment>
<keyword evidence="7 8" id="KW-0411">Iron-sulfur</keyword>
<feature type="compositionally biased region" description="Low complexity" evidence="9">
    <location>
        <begin position="749"/>
        <end position="781"/>
    </location>
</feature>
<evidence type="ECO:0000256" key="4">
    <source>
        <dbReference type="ARBA" id="ARBA00022737"/>
    </source>
</evidence>
<dbReference type="GO" id="GO:0005886">
    <property type="term" value="C:plasma membrane"/>
    <property type="evidence" value="ECO:0007669"/>
    <property type="project" value="UniProtKB-SubCell"/>
</dbReference>
<dbReference type="Gene3D" id="3.30.70.20">
    <property type="match status" value="1"/>
</dbReference>
<evidence type="ECO:0000256" key="6">
    <source>
        <dbReference type="ARBA" id="ARBA00023004"/>
    </source>
</evidence>
<comment type="cofactor">
    <cofactor evidence="8">
        <name>[4Fe-4S] cluster</name>
        <dbReference type="ChEBI" id="CHEBI:49883"/>
    </cofactor>
    <text evidence="8">Binds 2 [4Fe-4S] clusters per subunit.</text>
</comment>
<evidence type="ECO:0000256" key="3">
    <source>
        <dbReference type="ARBA" id="ARBA00022723"/>
    </source>
</evidence>
<feature type="binding site" evidence="8">
    <location>
        <position position="391"/>
    </location>
    <ligand>
        <name>[4Fe-4S] cluster</name>
        <dbReference type="ChEBI" id="CHEBI:49883"/>
        <label>2</label>
    </ligand>
</feature>
<proteinExistence type="inferred from homology"/>
<comment type="subcellular location">
    <subcellularLocation>
        <location evidence="8">Cell inner membrane</location>
        <topology evidence="8">Peripheral membrane protein</topology>
    </subcellularLocation>
</comment>
<gene>
    <name evidence="8" type="primary">rnfC</name>
    <name evidence="11" type="ORF">C7443_107241</name>
</gene>
<keyword evidence="1 8" id="KW-0813">Transport</keyword>
<evidence type="ECO:0000256" key="8">
    <source>
        <dbReference type="HAMAP-Rule" id="MF_00461"/>
    </source>
</evidence>
<evidence type="ECO:0000313" key="12">
    <source>
        <dbReference type="Proteomes" id="UP000246569"/>
    </source>
</evidence>
<keyword evidence="6 8" id="KW-0408">Iron</keyword>
<dbReference type="EMBL" id="QGTJ01000007">
    <property type="protein sequence ID" value="PWV60666.1"/>
    <property type="molecule type" value="Genomic_DNA"/>
</dbReference>
<comment type="function">
    <text evidence="8">Part of a membrane-bound complex that couples electron transfer with translocation of ions across the membrane.</text>
</comment>
<dbReference type="GO" id="GO:0009055">
    <property type="term" value="F:electron transfer activity"/>
    <property type="evidence" value="ECO:0007669"/>
    <property type="project" value="InterPro"/>
</dbReference>
<dbReference type="OrthoDB" id="9767754at2"/>
<dbReference type="NCBIfam" id="TIGR01945">
    <property type="entry name" value="rnfC"/>
    <property type="match status" value="1"/>
</dbReference>
<dbReference type="PROSITE" id="PS00198">
    <property type="entry name" value="4FE4S_FER_1"/>
    <property type="match status" value="1"/>
</dbReference>
<dbReference type="InterPro" id="IPR017900">
    <property type="entry name" value="4Fe4S_Fe_S_CS"/>
</dbReference>
<keyword evidence="4 8" id="KW-0677">Repeat</keyword>
<dbReference type="SUPFAM" id="SSF142019">
    <property type="entry name" value="Nqo1 FMN-binding domain-like"/>
    <property type="match status" value="1"/>
</dbReference>
<keyword evidence="8" id="KW-0472">Membrane</keyword>
<feature type="region of interest" description="Disordered" evidence="9">
    <location>
        <begin position="480"/>
        <end position="505"/>
    </location>
</feature>
<keyword evidence="8" id="KW-0997">Cell inner membrane</keyword>
<evidence type="ECO:0000256" key="2">
    <source>
        <dbReference type="ARBA" id="ARBA00022485"/>
    </source>
</evidence>
<evidence type="ECO:0000313" key="11">
    <source>
        <dbReference type="EMBL" id="PWV60666.1"/>
    </source>
</evidence>
<dbReference type="InterPro" id="IPR011538">
    <property type="entry name" value="Nuo51_FMN-bd"/>
</dbReference>
<dbReference type="Proteomes" id="UP000246569">
    <property type="component" value="Unassembled WGS sequence"/>
</dbReference>
<dbReference type="GO" id="GO:0022900">
    <property type="term" value="P:electron transport chain"/>
    <property type="evidence" value="ECO:0007669"/>
    <property type="project" value="UniProtKB-UniRule"/>
</dbReference>
<keyword evidence="2 8" id="KW-0004">4Fe-4S</keyword>
<accession>A0A317MUC5</accession>
<dbReference type="InterPro" id="IPR037225">
    <property type="entry name" value="Nuo51_FMN-bd_sf"/>
</dbReference>
<evidence type="ECO:0000256" key="7">
    <source>
        <dbReference type="ARBA" id="ARBA00023014"/>
    </source>
</evidence>
<dbReference type="GO" id="GO:0051539">
    <property type="term" value="F:4 iron, 4 sulfur cluster binding"/>
    <property type="evidence" value="ECO:0007669"/>
    <property type="project" value="UniProtKB-KW"/>
</dbReference>
<organism evidence="11 12">
    <name type="scientific">Plasticicumulans acidivorans</name>
    <dbReference type="NCBI Taxonomy" id="886464"/>
    <lineage>
        <taxon>Bacteria</taxon>
        <taxon>Pseudomonadati</taxon>
        <taxon>Pseudomonadota</taxon>
        <taxon>Gammaproteobacteria</taxon>
        <taxon>Candidatus Competibacteraceae</taxon>
        <taxon>Plasticicumulans</taxon>
    </lineage>
</organism>
<protein>
    <recommendedName>
        <fullName evidence="8">Ion-translocating oxidoreductase complex subunit C</fullName>
        <ecNumber evidence="8">7.-.-.-</ecNumber>
    </recommendedName>
    <alternativeName>
        <fullName evidence="8">Rnf electron transport complex subunit C</fullName>
    </alternativeName>
</protein>
<dbReference type="NCBIfam" id="NF003454">
    <property type="entry name" value="PRK05035.1"/>
    <property type="match status" value="1"/>
</dbReference>
<dbReference type="InterPro" id="IPR026902">
    <property type="entry name" value="RnfC_N"/>
</dbReference>
<evidence type="ECO:0000256" key="5">
    <source>
        <dbReference type="ARBA" id="ARBA00022982"/>
    </source>
</evidence>
<comment type="similarity">
    <text evidence="8">Belongs to the 4Fe4S bacterial-type ferredoxin family. RnfC subfamily.</text>
</comment>
<reference evidence="11 12" key="1">
    <citation type="submission" date="2018-05" db="EMBL/GenBank/DDBJ databases">
        <title>Genomic Encyclopedia of Type Strains, Phase IV (KMG-IV): sequencing the most valuable type-strain genomes for metagenomic binning, comparative biology and taxonomic classification.</title>
        <authorList>
            <person name="Goeker M."/>
        </authorList>
    </citation>
    <scope>NUCLEOTIDE SEQUENCE [LARGE SCALE GENOMIC DNA]</scope>
    <source>
        <strain evidence="11 12">DSM 23606</strain>
    </source>
</reference>
<dbReference type="Pfam" id="PF01512">
    <property type="entry name" value="Complex1_51K"/>
    <property type="match status" value="1"/>
</dbReference>
<dbReference type="Pfam" id="PF13375">
    <property type="entry name" value="RnfC_N"/>
    <property type="match status" value="1"/>
</dbReference>
<keyword evidence="8" id="KW-1003">Cell membrane</keyword>
<name>A0A317MUC5_9GAMM</name>
<dbReference type="RefSeq" id="WP_110019143.1">
    <property type="nucleotide sequence ID" value="NZ_QGTJ01000007.1"/>
</dbReference>
<feature type="binding site" evidence="8">
    <location>
        <position position="387"/>
    </location>
    <ligand>
        <name>[4Fe-4S] cluster</name>
        <dbReference type="ChEBI" id="CHEBI:49883"/>
        <label>1</label>
    </ligand>
</feature>
<dbReference type="PANTHER" id="PTHR43034:SF2">
    <property type="entry name" value="ION-TRANSLOCATING OXIDOREDUCTASE COMPLEX SUBUNIT C"/>
    <property type="match status" value="1"/>
</dbReference>
<feature type="region of interest" description="Disordered" evidence="9">
    <location>
        <begin position="749"/>
        <end position="802"/>
    </location>
</feature>
<evidence type="ECO:0000256" key="1">
    <source>
        <dbReference type="ARBA" id="ARBA00022448"/>
    </source>
</evidence>
<dbReference type="PROSITE" id="PS51379">
    <property type="entry name" value="4FE4S_FER_2"/>
    <property type="match status" value="2"/>
</dbReference>
<feature type="domain" description="4Fe-4S ferredoxin-type" evidence="10">
    <location>
        <begin position="411"/>
        <end position="440"/>
    </location>
</feature>
<dbReference type="Pfam" id="PF10531">
    <property type="entry name" value="SLBB"/>
    <property type="match status" value="1"/>
</dbReference>
<feature type="binding site" evidence="8">
    <location>
        <position position="430"/>
    </location>
    <ligand>
        <name>[4Fe-4S] cluster</name>
        <dbReference type="ChEBI" id="CHEBI:49883"/>
        <label>1</label>
    </ligand>
</feature>
<dbReference type="PANTHER" id="PTHR43034">
    <property type="entry name" value="ION-TRANSLOCATING OXIDOREDUCTASE COMPLEX SUBUNIT C"/>
    <property type="match status" value="1"/>
</dbReference>
<dbReference type="HAMAP" id="MF_00461">
    <property type="entry name" value="RsxC_RnfC"/>
    <property type="match status" value="1"/>
</dbReference>
<dbReference type="Pfam" id="PF12838">
    <property type="entry name" value="Fer4_7"/>
    <property type="match status" value="1"/>
</dbReference>
<keyword evidence="8" id="KW-1278">Translocase</keyword>
<dbReference type="SUPFAM" id="SSF46548">
    <property type="entry name" value="alpha-helical ferredoxin"/>
    <property type="match status" value="1"/>
</dbReference>
<dbReference type="InterPro" id="IPR017896">
    <property type="entry name" value="4Fe4S_Fe-S-bd"/>
</dbReference>
<evidence type="ECO:0000259" key="10">
    <source>
        <dbReference type="PROSITE" id="PS51379"/>
    </source>
</evidence>
<dbReference type="EC" id="7.-.-.-" evidence="8"/>
<keyword evidence="5 8" id="KW-0249">Electron transport</keyword>
<feature type="domain" description="4Fe-4S ferredoxin-type" evidence="10">
    <location>
        <begin position="371"/>
        <end position="401"/>
    </location>
</feature>
<feature type="binding site" evidence="8">
    <location>
        <position position="384"/>
    </location>
    <ligand>
        <name>[4Fe-4S] cluster</name>
        <dbReference type="ChEBI" id="CHEBI:49883"/>
        <label>1</label>
    </ligand>
</feature>
<keyword evidence="12" id="KW-1185">Reference proteome</keyword>
<feature type="binding site" evidence="8">
    <location>
        <position position="423"/>
    </location>
    <ligand>
        <name>[4Fe-4S] cluster</name>
        <dbReference type="ChEBI" id="CHEBI:49883"/>
        <label>2</label>
    </ligand>
</feature>